<dbReference type="Gene3D" id="2.70.70.10">
    <property type="entry name" value="Glucose Permease (Domain IIA)"/>
    <property type="match status" value="1"/>
</dbReference>
<feature type="region of interest" description="Disordered" evidence="1">
    <location>
        <begin position="456"/>
        <end position="476"/>
    </location>
</feature>
<dbReference type="CDD" id="cd12797">
    <property type="entry name" value="M23_peptidase"/>
    <property type="match status" value="1"/>
</dbReference>
<dbReference type="InterPro" id="IPR016047">
    <property type="entry name" value="M23ase_b-sheet_dom"/>
</dbReference>
<organism evidence="3 4">
    <name type="scientific">Olleya sediminilitoris</name>
    <dbReference type="NCBI Taxonomy" id="2795739"/>
    <lineage>
        <taxon>Bacteria</taxon>
        <taxon>Pseudomonadati</taxon>
        <taxon>Bacteroidota</taxon>
        <taxon>Flavobacteriia</taxon>
        <taxon>Flavobacteriales</taxon>
        <taxon>Flavobacteriaceae</taxon>
    </lineage>
</organism>
<dbReference type="Pfam" id="PF01551">
    <property type="entry name" value="Peptidase_M23"/>
    <property type="match status" value="1"/>
</dbReference>
<dbReference type="RefSeq" id="WP_203000323.1">
    <property type="nucleotide sequence ID" value="NZ_JAEMEF010000006.1"/>
</dbReference>
<dbReference type="Proteomes" id="UP000605013">
    <property type="component" value="Unassembled WGS sequence"/>
</dbReference>
<dbReference type="PANTHER" id="PTHR21666:SF270">
    <property type="entry name" value="MUREIN HYDROLASE ACTIVATOR ENVC"/>
    <property type="match status" value="1"/>
</dbReference>
<dbReference type="EMBL" id="JAEMEF010000006">
    <property type="protein sequence ID" value="MBL7559914.1"/>
    <property type="molecule type" value="Genomic_DNA"/>
</dbReference>
<name>A0ABS1WLA9_9FLAO</name>
<evidence type="ECO:0000256" key="1">
    <source>
        <dbReference type="SAM" id="MobiDB-lite"/>
    </source>
</evidence>
<feature type="domain" description="M23ase beta-sheet core" evidence="2">
    <location>
        <begin position="344"/>
        <end position="448"/>
    </location>
</feature>
<dbReference type="Gene3D" id="1.10.530.10">
    <property type="match status" value="1"/>
</dbReference>
<keyword evidence="4" id="KW-1185">Reference proteome</keyword>
<feature type="region of interest" description="Disordered" evidence="1">
    <location>
        <begin position="1"/>
        <end position="66"/>
    </location>
</feature>
<reference evidence="3 4" key="1">
    <citation type="submission" date="2020-12" db="EMBL/GenBank/DDBJ databases">
        <title>Olleya sediminilitoris sp. nov., isolated from a tidal flat.</title>
        <authorList>
            <person name="Park S."/>
            <person name="Yoon J.-H."/>
        </authorList>
    </citation>
    <scope>NUCLEOTIDE SEQUENCE [LARGE SCALE GENOMIC DNA]</scope>
    <source>
        <strain evidence="3 4">YSTF-M6</strain>
    </source>
</reference>
<evidence type="ECO:0000259" key="2">
    <source>
        <dbReference type="Pfam" id="PF01551"/>
    </source>
</evidence>
<sequence length="476" mass="53877">MFWKEASKKTYNPPKPKPETNNKNTGLDFRGGIVEEPTNLSTSNNPDTTEAVKTEETTDKTTENDNEEKLPRIFPNTQNVFHFHPIAFINHMKLIFGEGSETGEICYAEARVRAFMRMLRVGEGSVGEKGYTTSYGHQTMTDLSKHPETVYLGSSAAGAYQMLRETYWTLQGYIVKDHKKVGEPIPARNLIAKYNIPDFSALSQDKLCIIYMKHHEKGLIKLLAEGQIEKAIRTKASKIWASLPNEGIPFEHKKSRYLMPDRTTYQPAEHMSDSCLMNYRKFYREEVKGITDLHLKPGFLKEFGFDYCKGETLSNNEGGWPVREFHNGHKRRFGSPFGPRNGHNHNGIDINFGSGYDDYGALVIATHDGIVIQAQENDDKKQRAGRRVTIQSKDGTFQTKYFHLSVFLVDIGDKIKKGQVIGEIGASAKAKENGTDCHLHYEILKKNSAGKMEHYDPTEGKANTGENIVDPQTWIK</sequence>
<dbReference type="CDD" id="cd00736">
    <property type="entry name" value="lambda_lys-like"/>
    <property type="match status" value="1"/>
</dbReference>
<dbReference type="InterPro" id="IPR011055">
    <property type="entry name" value="Dup_hybrid_motif"/>
</dbReference>
<gene>
    <name evidence="3" type="ORF">JAO71_08880</name>
</gene>
<evidence type="ECO:0000313" key="4">
    <source>
        <dbReference type="Proteomes" id="UP000605013"/>
    </source>
</evidence>
<dbReference type="InterPro" id="IPR023346">
    <property type="entry name" value="Lysozyme-like_dom_sf"/>
</dbReference>
<accession>A0ABS1WLA9</accession>
<dbReference type="InterPro" id="IPR050570">
    <property type="entry name" value="Cell_wall_metabolism_enzyme"/>
</dbReference>
<dbReference type="SUPFAM" id="SSF53955">
    <property type="entry name" value="Lysozyme-like"/>
    <property type="match status" value="1"/>
</dbReference>
<dbReference type="PANTHER" id="PTHR21666">
    <property type="entry name" value="PEPTIDASE-RELATED"/>
    <property type="match status" value="1"/>
</dbReference>
<comment type="caution">
    <text evidence="3">The sequence shown here is derived from an EMBL/GenBank/DDBJ whole genome shotgun (WGS) entry which is preliminary data.</text>
</comment>
<dbReference type="SUPFAM" id="SSF51261">
    <property type="entry name" value="Duplicated hybrid motif"/>
    <property type="match status" value="1"/>
</dbReference>
<proteinExistence type="predicted"/>
<protein>
    <submittedName>
        <fullName evidence="3">Peptidoglycan DD-metalloendopeptidase family protein</fullName>
    </submittedName>
</protein>
<evidence type="ECO:0000313" key="3">
    <source>
        <dbReference type="EMBL" id="MBL7559914.1"/>
    </source>
</evidence>
<feature type="compositionally biased region" description="Basic and acidic residues" evidence="1">
    <location>
        <begin position="50"/>
        <end position="66"/>
    </location>
</feature>